<keyword evidence="2" id="KW-1185">Reference proteome</keyword>
<evidence type="ECO:0000313" key="2">
    <source>
        <dbReference type="Proteomes" id="UP001055439"/>
    </source>
</evidence>
<proteinExistence type="predicted"/>
<protein>
    <submittedName>
        <fullName evidence="1">Uncharacterized protein</fullName>
    </submittedName>
</protein>
<name>A0A9E7HD15_9LILI</name>
<gene>
    <name evidence="1" type="ORF">MUK42_12973</name>
</gene>
<dbReference type="EMBL" id="CP097510">
    <property type="protein sequence ID" value="URE31275.1"/>
    <property type="molecule type" value="Genomic_DNA"/>
</dbReference>
<sequence>MTTIVATLITACLNSNCTAFFATNLSSNRRSPNLASWPRPPSSLPSSLLASGVNVAAQPSPLPLLLAIATSDGTKATLLSSLLAVILPTTVDSLIAVILPTTIFFQDNRHSDIAAIVLLCNCQAKIFIFLEPITNK</sequence>
<dbReference type="Proteomes" id="UP001055439">
    <property type="component" value="Chromosome 8"/>
</dbReference>
<reference evidence="1" key="1">
    <citation type="submission" date="2022-05" db="EMBL/GenBank/DDBJ databases">
        <title>The Musa troglodytarum L. genome provides insights into the mechanism of non-climacteric behaviour and enrichment of carotenoids.</title>
        <authorList>
            <person name="Wang J."/>
        </authorList>
    </citation>
    <scope>NUCLEOTIDE SEQUENCE</scope>
    <source>
        <tissue evidence="1">Leaf</tissue>
    </source>
</reference>
<evidence type="ECO:0000313" key="1">
    <source>
        <dbReference type="EMBL" id="URE31275.1"/>
    </source>
</evidence>
<organism evidence="1 2">
    <name type="scientific">Musa troglodytarum</name>
    <name type="common">fe'i banana</name>
    <dbReference type="NCBI Taxonomy" id="320322"/>
    <lineage>
        <taxon>Eukaryota</taxon>
        <taxon>Viridiplantae</taxon>
        <taxon>Streptophyta</taxon>
        <taxon>Embryophyta</taxon>
        <taxon>Tracheophyta</taxon>
        <taxon>Spermatophyta</taxon>
        <taxon>Magnoliopsida</taxon>
        <taxon>Liliopsida</taxon>
        <taxon>Zingiberales</taxon>
        <taxon>Musaceae</taxon>
        <taxon>Musa</taxon>
    </lineage>
</organism>
<dbReference type="AlphaFoldDB" id="A0A9E7HD15"/>
<accession>A0A9E7HD15</accession>